<dbReference type="RefSeq" id="WP_167237150.1">
    <property type="nucleotide sequence ID" value="NZ_WHJF01000026.1"/>
</dbReference>
<evidence type="ECO:0008006" key="5">
    <source>
        <dbReference type="Google" id="ProtNLM"/>
    </source>
</evidence>
<dbReference type="EMBL" id="WHJF01000026">
    <property type="protein sequence ID" value="NHZ63021.1"/>
    <property type="molecule type" value="Genomic_DNA"/>
</dbReference>
<comment type="caution">
    <text evidence="3">The sequence shown here is derived from an EMBL/GenBank/DDBJ whole genome shotgun (WGS) entry which is preliminary data.</text>
</comment>
<evidence type="ECO:0000313" key="4">
    <source>
        <dbReference type="Proteomes" id="UP000610594"/>
    </source>
</evidence>
<feature type="signal peptide" evidence="2">
    <location>
        <begin position="1"/>
        <end position="24"/>
    </location>
</feature>
<gene>
    <name evidence="3" type="ORF">F1735_12005</name>
</gene>
<protein>
    <recommendedName>
        <fullName evidence="5">Thioredoxin domain-containing protein</fullName>
    </recommendedName>
</protein>
<proteinExistence type="predicted"/>
<name>A0ABX0MRN7_9BURK</name>
<evidence type="ECO:0000256" key="1">
    <source>
        <dbReference type="SAM" id="MobiDB-lite"/>
    </source>
</evidence>
<organism evidence="3 4">
    <name type="scientific">Massilia genomosp. 1</name>
    <dbReference type="NCBI Taxonomy" id="2609280"/>
    <lineage>
        <taxon>Bacteria</taxon>
        <taxon>Pseudomonadati</taxon>
        <taxon>Pseudomonadota</taxon>
        <taxon>Betaproteobacteria</taxon>
        <taxon>Burkholderiales</taxon>
        <taxon>Oxalobacteraceae</taxon>
        <taxon>Telluria group</taxon>
        <taxon>Massilia</taxon>
    </lineage>
</organism>
<reference evidence="3 4" key="1">
    <citation type="submission" date="2019-10" db="EMBL/GenBank/DDBJ databases">
        <title>Taxonomy of Antarctic Massilia spp.: description of Massilia rubra sp. nov., Massilia aquatica sp. nov., Massilia mucilaginosa sp. nov., Massilia frigida sp. nov. isolated from streams, lakes and regoliths.</title>
        <authorList>
            <person name="Holochova P."/>
            <person name="Sedlacek I."/>
            <person name="Kralova S."/>
            <person name="Maslanova I."/>
            <person name="Busse H.-J."/>
            <person name="Stankova E."/>
            <person name="Vrbovska V."/>
            <person name="Kovarovic V."/>
            <person name="Bartak M."/>
            <person name="Svec P."/>
            <person name="Pantucek R."/>
        </authorList>
    </citation>
    <scope>NUCLEOTIDE SEQUENCE [LARGE SCALE GENOMIC DNA]</scope>
    <source>
        <strain evidence="3 4">CCM 8694</strain>
    </source>
</reference>
<feature type="chain" id="PRO_5046364124" description="Thioredoxin domain-containing protein" evidence="2">
    <location>
        <begin position="25"/>
        <end position="336"/>
    </location>
</feature>
<evidence type="ECO:0000313" key="3">
    <source>
        <dbReference type="EMBL" id="NHZ63021.1"/>
    </source>
</evidence>
<keyword evidence="4" id="KW-1185">Reference proteome</keyword>
<sequence length="336" mass="38394">MQILSWPKIFTALLLVGCCSMGSASVTTSQRLHEFIAKTDTIATNGKSTAERAKLVNAEYIKDFDTDAAAIPDDELADFFEATQYMMFYTLDKSKLPFLEKMFDGLISIRKATSEQSMKMLQMYYSLREFKKANSLLERYGRNYSQRHTMKINDLASPSAPRTGWVLKGRRSLTRLDLDLKTGQHLVIVLSPYCPFAIKAVSEIEGNSTLVPLLRRRVTVMAMQDFNFNYNKYANWNQMHPLLPLVLAHSREEWPEVFQWVSPLFLFFRDGKLESTFSGWPPEGNWDKLYEGLGITVLPHGVAPSRPPTDMSTLPTARYTRQDAPSTPSRHRPSQR</sequence>
<feature type="region of interest" description="Disordered" evidence="1">
    <location>
        <begin position="301"/>
        <end position="336"/>
    </location>
</feature>
<accession>A0ABX0MRN7</accession>
<dbReference type="Proteomes" id="UP000610594">
    <property type="component" value="Unassembled WGS sequence"/>
</dbReference>
<keyword evidence="2" id="KW-0732">Signal</keyword>
<evidence type="ECO:0000256" key="2">
    <source>
        <dbReference type="SAM" id="SignalP"/>
    </source>
</evidence>